<sequence>MTKAILILPAVLFVLAGCMTAATLDSSTSPGAAKQSATSTAPAPDQADQVRPEAPHRNPKMDGPPGY</sequence>
<proteinExistence type="predicted"/>
<feature type="region of interest" description="Disordered" evidence="1">
    <location>
        <begin position="24"/>
        <end position="67"/>
    </location>
</feature>
<dbReference type="AlphaFoldDB" id="A0A7W9WSG8"/>
<evidence type="ECO:0000313" key="4">
    <source>
        <dbReference type="Proteomes" id="UP000571554"/>
    </source>
</evidence>
<dbReference type="Proteomes" id="UP000571554">
    <property type="component" value="Unassembled WGS sequence"/>
</dbReference>
<reference evidence="3 4" key="1">
    <citation type="submission" date="2020-08" db="EMBL/GenBank/DDBJ databases">
        <title>Above-ground endophytic microbial communities from plants in different locations in the United States.</title>
        <authorList>
            <person name="Frank C."/>
        </authorList>
    </citation>
    <scope>NUCLEOTIDE SEQUENCE [LARGE SCALE GENOMIC DNA]</scope>
    <source>
        <strain evidence="3 4">WP4_2_2</strain>
    </source>
</reference>
<dbReference type="PROSITE" id="PS51257">
    <property type="entry name" value="PROKAR_LIPOPROTEIN"/>
    <property type="match status" value="1"/>
</dbReference>
<accession>A0A7W9WSG8</accession>
<feature type="signal peptide" evidence="2">
    <location>
        <begin position="1"/>
        <end position="21"/>
    </location>
</feature>
<evidence type="ECO:0000256" key="2">
    <source>
        <dbReference type="SAM" id="SignalP"/>
    </source>
</evidence>
<keyword evidence="4" id="KW-1185">Reference proteome</keyword>
<gene>
    <name evidence="3" type="ORF">F4827_002100</name>
</gene>
<protein>
    <submittedName>
        <fullName evidence="3">Uncharacterized protein YceK</fullName>
    </submittedName>
</protein>
<evidence type="ECO:0000256" key="1">
    <source>
        <dbReference type="SAM" id="MobiDB-lite"/>
    </source>
</evidence>
<feature type="compositionally biased region" description="Polar residues" evidence="1">
    <location>
        <begin position="24"/>
        <end position="41"/>
    </location>
</feature>
<name>A0A7W9WSG8_9BURK</name>
<comment type="caution">
    <text evidence="3">The sequence shown here is derived from an EMBL/GenBank/DDBJ whole genome shotgun (WGS) entry which is preliminary data.</text>
</comment>
<feature type="chain" id="PRO_5031549479" evidence="2">
    <location>
        <begin position="22"/>
        <end position="67"/>
    </location>
</feature>
<keyword evidence="2" id="KW-0732">Signal</keyword>
<dbReference type="EMBL" id="JACHBW010000005">
    <property type="protein sequence ID" value="MBB6102251.1"/>
    <property type="molecule type" value="Genomic_DNA"/>
</dbReference>
<evidence type="ECO:0000313" key="3">
    <source>
        <dbReference type="EMBL" id="MBB6102251.1"/>
    </source>
</evidence>
<organism evidence="3 4">
    <name type="scientific">Paraburkholderia bannensis</name>
    <dbReference type="NCBI Taxonomy" id="765414"/>
    <lineage>
        <taxon>Bacteria</taxon>
        <taxon>Pseudomonadati</taxon>
        <taxon>Pseudomonadota</taxon>
        <taxon>Betaproteobacteria</taxon>
        <taxon>Burkholderiales</taxon>
        <taxon>Burkholderiaceae</taxon>
        <taxon>Paraburkholderia</taxon>
    </lineage>
</organism>
<feature type="compositionally biased region" description="Basic and acidic residues" evidence="1">
    <location>
        <begin position="48"/>
        <end position="60"/>
    </location>
</feature>